<name>A0AAN9G1R0_9CAEN</name>
<sequence>MPGEKLGGKKKKDKKKDDGTPFIHTGVYMFPNGDKYEGEYMATEGGSLERSGRGKHTTAEGTVYDGDWLSDKMNGTGTLQHPSGARYCGDFVNNQFHGHGSFTWPNGSFYEGQFVENRLEGEGQFTDTVSQQWTGTFRYKAAPGLRFKLNMG</sequence>
<feature type="region of interest" description="Disordered" evidence="2">
    <location>
        <begin position="1"/>
        <end position="23"/>
    </location>
</feature>
<dbReference type="AlphaFoldDB" id="A0AAN9G1R0"/>
<dbReference type="EMBL" id="JBAMIC010000022">
    <property type="protein sequence ID" value="KAK7092056.1"/>
    <property type="molecule type" value="Genomic_DNA"/>
</dbReference>
<keyword evidence="4" id="KW-1185">Reference proteome</keyword>
<protein>
    <submittedName>
        <fullName evidence="3">Uncharacterized protein</fullName>
    </submittedName>
</protein>
<dbReference type="PANTHER" id="PTHR46917:SF1">
    <property type="entry name" value="MORN REPEAT-CONTAINING PROTEIN 2"/>
    <property type="match status" value="1"/>
</dbReference>
<dbReference type="Pfam" id="PF02493">
    <property type="entry name" value="MORN"/>
    <property type="match status" value="4"/>
</dbReference>
<accession>A0AAN9G1R0</accession>
<proteinExistence type="predicted"/>
<dbReference type="Gene3D" id="2.20.110.10">
    <property type="entry name" value="Histone H3 K4-specific methyltransferase SET7/9 N-terminal domain"/>
    <property type="match status" value="2"/>
</dbReference>
<dbReference type="SMART" id="SM00698">
    <property type="entry name" value="MORN"/>
    <property type="match status" value="3"/>
</dbReference>
<reference evidence="3 4" key="1">
    <citation type="submission" date="2024-02" db="EMBL/GenBank/DDBJ databases">
        <title>Chromosome-scale genome assembly of the rough periwinkle Littorina saxatilis.</title>
        <authorList>
            <person name="De Jode A."/>
            <person name="Faria R."/>
            <person name="Formenti G."/>
            <person name="Sims Y."/>
            <person name="Smith T.P."/>
            <person name="Tracey A."/>
            <person name="Wood J.M.D."/>
            <person name="Zagrodzka Z.B."/>
            <person name="Johannesson K."/>
            <person name="Butlin R.K."/>
            <person name="Leder E.H."/>
        </authorList>
    </citation>
    <scope>NUCLEOTIDE SEQUENCE [LARGE SCALE GENOMIC DNA]</scope>
    <source>
        <strain evidence="3">Snail1</strain>
        <tissue evidence="3">Muscle</tissue>
    </source>
</reference>
<evidence type="ECO:0000313" key="3">
    <source>
        <dbReference type="EMBL" id="KAK7092056.1"/>
    </source>
</evidence>
<gene>
    <name evidence="3" type="ORF">V1264_009662</name>
</gene>
<evidence type="ECO:0000313" key="4">
    <source>
        <dbReference type="Proteomes" id="UP001374579"/>
    </source>
</evidence>
<dbReference type="Proteomes" id="UP001374579">
    <property type="component" value="Unassembled WGS sequence"/>
</dbReference>
<dbReference type="InterPro" id="IPR052849">
    <property type="entry name" value="MORN_repeat_protein"/>
</dbReference>
<dbReference type="PANTHER" id="PTHR46917">
    <property type="entry name" value="MORN REPEAT-CONTAINING PROTEIN 2"/>
    <property type="match status" value="1"/>
</dbReference>
<organism evidence="3 4">
    <name type="scientific">Littorina saxatilis</name>
    <dbReference type="NCBI Taxonomy" id="31220"/>
    <lineage>
        <taxon>Eukaryota</taxon>
        <taxon>Metazoa</taxon>
        <taxon>Spiralia</taxon>
        <taxon>Lophotrochozoa</taxon>
        <taxon>Mollusca</taxon>
        <taxon>Gastropoda</taxon>
        <taxon>Caenogastropoda</taxon>
        <taxon>Littorinimorpha</taxon>
        <taxon>Littorinoidea</taxon>
        <taxon>Littorinidae</taxon>
        <taxon>Littorina</taxon>
    </lineage>
</organism>
<evidence type="ECO:0000256" key="1">
    <source>
        <dbReference type="ARBA" id="ARBA00022737"/>
    </source>
</evidence>
<dbReference type="SUPFAM" id="SSF82185">
    <property type="entry name" value="Histone H3 K4-specific methyltransferase SET7/9 N-terminal domain"/>
    <property type="match status" value="1"/>
</dbReference>
<comment type="caution">
    <text evidence="3">The sequence shown here is derived from an EMBL/GenBank/DDBJ whole genome shotgun (WGS) entry which is preliminary data.</text>
</comment>
<dbReference type="InterPro" id="IPR003409">
    <property type="entry name" value="MORN"/>
</dbReference>
<evidence type="ECO:0000256" key="2">
    <source>
        <dbReference type="SAM" id="MobiDB-lite"/>
    </source>
</evidence>
<keyword evidence="1" id="KW-0677">Repeat</keyword>